<evidence type="ECO:0000256" key="2">
    <source>
        <dbReference type="SAM" id="MobiDB-lite"/>
    </source>
</evidence>
<keyword evidence="1" id="KW-0547">Nucleotide-binding</keyword>
<reference evidence="4" key="1">
    <citation type="submission" date="2016-04" db="UniProtKB">
        <authorList>
            <consortium name="WormBaseParasite"/>
        </authorList>
    </citation>
    <scope>IDENTIFICATION</scope>
</reference>
<accession>A0A0N4YI45</accession>
<keyword evidence="1" id="KW-0067">ATP-binding</keyword>
<dbReference type="GO" id="GO:0005524">
    <property type="term" value="F:ATP binding"/>
    <property type="evidence" value="ECO:0007669"/>
    <property type="project" value="UniProtKB-UniRule"/>
</dbReference>
<dbReference type="AlphaFoldDB" id="A0A0N4YI45"/>
<dbReference type="InterPro" id="IPR050235">
    <property type="entry name" value="CK1_Ser-Thr_kinase"/>
</dbReference>
<evidence type="ECO:0000313" key="4">
    <source>
        <dbReference type="WBParaSite" id="NBR_0001656601-mRNA-1"/>
    </source>
</evidence>
<name>A0A0N4YI45_NIPBR</name>
<evidence type="ECO:0000259" key="3">
    <source>
        <dbReference type="PROSITE" id="PS50011"/>
    </source>
</evidence>
<dbReference type="WBParaSite" id="NBR_0001656601-mRNA-1">
    <property type="protein sequence ID" value="NBR_0001656601-mRNA-1"/>
    <property type="gene ID" value="NBR_0001656601"/>
</dbReference>
<protein>
    <submittedName>
        <fullName evidence="4">Protein kinase domain-containing protein</fullName>
    </submittedName>
</protein>
<dbReference type="InterPro" id="IPR000719">
    <property type="entry name" value="Prot_kinase_dom"/>
</dbReference>
<organism evidence="4">
    <name type="scientific">Nippostrongylus brasiliensis</name>
    <name type="common">Rat hookworm</name>
    <dbReference type="NCBI Taxonomy" id="27835"/>
    <lineage>
        <taxon>Eukaryota</taxon>
        <taxon>Metazoa</taxon>
        <taxon>Ecdysozoa</taxon>
        <taxon>Nematoda</taxon>
        <taxon>Chromadorea</taxon>
        <taxon>Rhabditida</taxon>
        <taxon>Rhabditina</taxon>
        <taxon>Rhabditomorpha</taxon>
        <taxon>Strongyloidea</taxon>
        <taxon>Heligmosomidae</taxon>
        <taxon>Nippostrongylus</taxon>
    </lineage>
</organism>
<evidence type="ECO:0000256" key="1">
    <source>
        <dbReference type="PROSITE-ProRule" id="PRU10141"/>
    </source>
</evidence>
<dbReference type="InterPro" id="IPR017441">
    <property type="entry name" value="Protein_kinase_ATP_BS"/>
</dbReference>
<feature type="domain" description="Protein kinase" evidence="3">
    <location>
        <begin position="51"/>
        <end position="366"/>
    </location>
</feature>
<dbReference type="OMA" id="RRYYICE"/>
<dbReference type="InterPro" id="IPR011009">
    <property type="entry name" value="Kinase-like_dom_sf"/>
</dbReference>
<dbReference type="SMART" id="SM00220">
    <property type="entry name" value="S_TKc"/>
    <property type="match status" value="1"/>
</dbReference>
<dbReference type="Pfam" id="PF00069">
    <property type="entry name" value="Pkinase"/>
    <property type="match status" value="1"/>
</dbReference>
<dbReference type="GO" id="GO:0004672">
    <property type="term" value="F:protein kinase activity"/>
    <property type="evidence" value="ECO:0007669"/>
    <property type="project" value="InterPro"/>
</dbReference>
<feature type="binding site" evidence="1">
    <location>
        <position position="82"/>
    </location>
    <ligand>
        <name>ATP</name>
        <dbReference type="ChEBI" id="CHEBI:30616"/>
    </ligand>
</feature>
<dbReference type="PANTHER" id="PTHR11909">
    <property type="entry name" value="CASEIN KINASE-RELATED"/>
    <property type="match status" value="1"/>
</dbReference>
<dbReference type="PROSITE" id="PS00107">
    <property type="entry name" value="PROTEIN_KINASE_ATP"/>
    <property type="match status" value="1"/>
</dbReference>
<dbReference type="Gene3D" id="1.10.510.10">
    <property type="entry name" value="Transferase(Phosphotransferase) domain 1"/>
    <property type="match status" value="1"/>
</dbReference>
<sequence length="409" mass="47640">MKLRQSPVLLSQLPSPSLGHHRASPPRNRSTTPTQQRCRCLRDSLNCVFSWKIIKLLGSGAFGDVYRVIKEDDADKKEYAMKTEMADGNKQDLRLKLEVHVLTLCLNIENPQRKKHFLELFDRGKTKQFKFLVMTLVGPTLDDIRRNVLGRNYSRSTAMQLSHQTLESLADLHELGYLHRDIKPQNFAIGLAHCEKTVFILDFGVARKYTVGNTKEIKCVSSTSQCLRLLMETPTTPRVRVRFVGSVRFASRACHRYQEQGRKDDMESWLYLVGLKFISISVRKGDDVFDMIDSVDGIPWKRFPDRQVLHMKDKLFSDKLPNCYRIVPKEFKRIVQYIDCMMFKEKPDYTYDKQYNFELSALSPTFILYLRHSLNSIAKEHRIDTKKELDWVEKGKKKDNSGVRIFSVF</sequence>
<dbReference type="SUPFAM" id="SSF56112">
    <property type="entry name" value="Protein kinase-like (PK-like)"/>
    <property type="match status" value="1"/>
</dbReference>
<proteinExistence type="predicted"/>
<feature type="region of interest" description="Disordered" evidence="2">
    <location>
        <begin position="11"/>
        <end position="35"/>
    </location>
</feature>
<dbReference type="PROSITE" id="PS50011">
    <property type="entry name" value="PROTEIN_KINASE_DOM"/>
    <property type="match status" value="1"/>
</dbReference>